<comment type="caution">
    <text evidence="3">The sequence shown here is derived from an EMBL/GenBank/DDBJ whole genome shotgun (WGS) entry which is preliminary data.</text>
</comment>
<name>A0A844FEB9_9FIRM</name>
<comment type="similarity">
    <text evidence="1">Belongs to the flavoredoxin family.</text>
</comment>
<evidence type="ECO:0000256" key="1">
    <source>
        <dbReference type="ARBA" id="ARBA00038054"/>
    </source>
</evidence>
<dbReference type="PANTHER" id="PTHR43567">
    <property type="entry name" value="FLAVOREDOXIN-RELATED-RELATED"/>
    <property type="match status" value="1"/>
</dbReference>
<evidence type="ECO:0000313" key="4">
    <source>
        <dbReference type="Proteomes" id="UP000462760"/>
    </source>
</evidence>
<dbReference type="Pfam" id="PF01613">
    <property type="entry name" value="Flavin_Reduct"/>
    <property type="match status" value="1"/>
</dbReference>
<dbReference type="Proteomes" id="UP000462760">
    <property type="component" value="Unassembled WGS sequence"/>
</dbReference>
<sequence length="168" mass="19410">MFKEVNFNDYSKEALEQINNGAFLTVKSGDEVNTMTIGWGNIGVIWSMPIFTVAVRYSRHTYNLLENSDEFTVSIPIKIDMKKELAFCGTKSGRDVNKFKECNLKLKDGIKVGTPIIENCELHYECKIVYKQAMEPGTLDDNIKEKYYTNNDYHILYYGKIVNCYIKE</sequence>
<reference evidence="3 4" key="1">
    <citation type="submission" date="2019-08" db="EMBL/GenBank/DDBJ databases">
        <title>In-depth cultivation of the pig gut microbiome towards novel bacterial diversity and tailored functional studies.</title>
        <authorList>
            <person name="Wylensek D."/>
            <person name="Hitch T.C.A."/>
            <person name="Clavel T."/>
        </authorList>
    </citation>
    <scope>NUCLEOTIDE SEQUENCE [LARGE SCALE GENOMIC DNA]</scope>
    <source>
        <strain evidence="3 4">Med78-601-WT-4W-RMD-3</strain>
    </source>
</reference>
<feature type="domain" description="Flavin reductase like" evidence="2">
    <location>
        <begin position="23"/>
        <end position="167"/>
    </location>
</feature>
<dbReference type="SUPFAM" id="SSF50475">
    <property type="entry name" value="FMN-binding split barrel"/>
    <property type="match status" value="1"/>
</dbReference>
<proteinExistence type="inferred from homology"/>
<organism evidence="3 4">
    <name type="scientific">Anaerosalibacter bizertensis</name>
    <dbReference type="NCBI Taxonomy" id="932217"/>
    <lineage>
        <taxon>Bacteria</taxon>
        <taxon>Bacillati</taxon>
        <taxon>Bacillota</taxon>
        <taxon>Tissierellia</taxon>
        <taxon>Tissierellales</taxon>
        <taxon>Sporanaerobacteraceae</taxon>
        <taxon>Anaerosalibacter</taxon>
    </lineage>
</organism>
<dbReference type="InterPro" id="IPR052174">
    <property type="entry name" value="Flavoredoxin"/>
</dbReference>
<dbReference type="EMBL" id="VULR01000001">
    <property type="protein sequence ID" value="MSS42321.1"/>
    <property type="molecule type" value="Genomic_DNA"/>
</dbReference>
<protein>
    <submittedName>
        <fullName evidence="3">Flavin reductase family protein</fullName>
    </submittedName>
</protein>
<evidence type="ECO:0000259" key="2">
    <source>
        <dbReference type="Pfam" id="PF01613"/>
    </source>
</evidence>
<dbReference type="GO" id="GO:0010181">
    <property type="term" value="F:FMN binding"/>
    <property type="evidence" value="ECO:0007669"/>
    <property type="project" value="InterPro"/>
</dbReference>
<gene>
    <name evidence="3" type="ORF">FYJ27_01030</name>
</gene>
<dbReference type="InterPro" id="IPR012349">
    <property type="entry name" value="Split_barrel_FMN-bd"/>
</dbReference>
<dbReference type="AlphaFoldDB" id="A0A844FEB9"/>
<dbReference type="OrthoDB" id="9791490at2"/>
<evidence type="ECO:0000313" key="3">
    <source>
        <dbReference type="EMBL" id="MSS42321.1"/>
    </source>
</evidence>
<dbReference type="GO" id="GO:0016646">
    <property type="term" value="F:oxidoreductase activity, acting on the CH-NH group of donors, NAD or NADP as acceptor"/>
    <property type="evidence" value="ECO:0007669"/>
    <property type="project" value="UniProtKB-ARBA"/>
</dbReference>
<dbReference type="RefSeq" id="WP_154481767.1">
    <property type="nucleotide sequence ID" value="NZ_JAHLOA010000006.1"/>
</dbReference>
<dbReference type="PANTHER" id="PTHR43567:SF5">
    <property type="entry name" value="HYPOTHETICAL CYTOSOLIC PROTEIN"/>
    <property type="match status" value="1"/>
</dbReference>
<dbReference type="Gene3D" id="2.30.110.10">
    <property type="entry name" value="Electron Transport, Fmn-binding Protein, Chain A"/>
    <property type="match status" value="1"/>
</dbReference>
<dbReference type="InterPro" id="IPR002563">
    <property type="entry name" value="Flavin_Rdtase-like_dom"/>
</dbReference>
<accession>A0A844FEB9</accession>